<protein>
    <recommendedName>
        <fullName evidence="3">2-oxo-4-hydroxy-4-carboxy-5-ureidoimidazoline decarboxylase</fullName>
        <ecNumber evidence="3">4.1.1.97</ecNumber>
    </recommendedName>
</protein>
<evidence type="ECO:0000256" key="7">
    <source>
        <dbReference type="SAM" id="MobiDB-lite"/>
    </source>
</evidence>
<organism evidence="9 10">
    <name type="scientific">Gordonia jinghuaiqii</name>
    <dbReference type="NCBI Taxonomy" id="2758710"/>
    <lineage>
        <taxon>Bacteria</taxon>
        <taxon>Bacillati</taxon>
        <taxon>Actinomycetota</taxon>
        <taxon>Actinomycetes</taxon>
        <taxon>Mycobacteriales</taxon>
        <taxon>Gordoniaceae</taxon>
        <taxon>Gordonia</taxon>
    </lineage>
</organism>
<dbReference type="GO" id="GO:0051997">
    <property type="term" value="F:2-oxo-4-hydroxy-4-carboxy-5-ureidoimidazoline decarboxylase activity"/>
    <property type="evidence" value="ECO:0007669"/>
    <property type="project" value="UniProtKB-EC"/>
</dbReference>
<evidence type="ECO:0000259" key="8">
    <source>
        <dbReference type="Pfam" id="PF09349"/>
    </source>
</evidence>
<evidence type="ECO:0000256" key="2">
    <source>
        <dbReference type="ARBA" id="ARBA00004754"/>
    </source>
</evidence>
<gene>
    <name evidence="9" type="primary">uraD</name>
    <name evidence="9" type="ORF">H1R19_08810</name>
</gene>
<dbReference type="InterPro" id="IPR017595">
    <property type="entry name" value="OHCU_decarboxylase-2"/>
</dbReference>
<feature type="region of interest" description="Disordered" evidence="7">
    <location>
        <begin position="75"/>
        <end position="98"/>
    </location>
</feature>
<proteinExistence type="predicted"/>
<keyword evidence="10" id="KW-1185">Reference proteome</keyword>
<dbReference type="Pfam" id="PF09349">
    <property type="entry name" value="OHCU_decarbox"/>
    <property type="match status" value="1"/>
</dbReference>
<dbReference type="InterPro" id="IPR018020">
    <property type="entry name" value="OHCU_decarboxylase"/>
</dbReference>
<dbReference type="SUPFAM" id="SSF158694">
    <property type="entry name" value="UraD-Like"/>
    <property type="match status" value="1"/>
</dbReference>
<dbReference type="EMBL" id="CP059491">
    <property type="protein sequence ID" value="QMT03186.1"/>
    <property type="molecule type" value="Genomic_DNA"/>
</dbReference>
<dbReference type="AlphaFoldDB" id="A0A7D7QS75"/>
<feature type="compositionally biased region" description="Polar residues" evidence="7">
    <location>
        <begin position="86"/>
        <end position="98"/>
    </location>
</feature>
<keyword evidence="4" id="KW-0659">Purine metabolism</keyword>
<dbReference type="NCBIfam" id="NF010372">
    <property type="entry name" value="PRK13798.1"/>
    <property type="match status" value="1"/>
</dbReference>
<dbReference type="KEGG" id="gji:H1R19_08810"/>
<evidence type="ECO:0000256" key="4">
    <source>
        <dbReference type="ARBA" id="ARBA00022631"/>
    </source>
</evidence>
<reference evidence="10" key="1">
    <citation type="submission" date="2020-07" db="EMBL/GenBank/DDBJ databases">
        <title>novel species isolated from the respiratory tract of Marmot.</title>
        <authorList>
            <person name="Zhang G."/>
        </authorList>
    </citation>
    <scope>NUCLEOTIDE SEQUENCE [LARGE SCALE GENOMIC DNA]</scope>
    <source>
        <strain evidence="10">686</strain>
    </source>
</reference>
<accession>A0A7D7QS75</accession>
<comment type="catalytic activity">
    <reaction evidence="1">
        <text>5-hydroxy-2-oxo-4-ureido-2,5-dihydro-1H-imidazole-5-carboxylate + H(+) = (S)-allantoin + CO2</text>
        <dbReference type="Rhea" id="RHEA:26301"/>
        <dbReference type="ChEBI" id="CHEBI:15378"/>
        <dbReference type="ChEBI" id="CHEBI:15678"/>
        <dbReference type="ChEBI" id="CHEBI:16526"/>
        <dbReference type="ChEBI" id="CHEBI:58639"/>
        <dbReference type="EC" id="4.1.1.97"/>
    </reaction>
</comment>
<comment type="pathway">
    <text evidence="2">Purine metabolism; urate degradation; (S)-allantoin from urate: step 3/3.</text>
</comment>
<dbReference type="RefSeq" id="WP_188331636.1">
    <property type="nucleotide sequence ID" value="NZ_CP059491.1"/>
</dbReference>
<keyword evidence="6 9" id="KW-0456">Lyase</keyword>
<dbReference type="PANTHER" id="PTHR43466:SF1">
    <property type="entry name" value="2-OXO-4-HYDROXY-4-CARBOXY-5-UREIDOIMIDAZOLINE DECARBOXYLASE-RELATED"/>
    <property type="match status" value="1"/>
</dbReference>
<evidence type="ECO:0000256" key="1">
    <source>
        <dbReference type="ARBA" id="ARBA00001163"/>
    </source>
</evidence>
<evidence type="ECO:0000313" key="9">
    <source>
        <dbReference type="EMBL" id="QMT03186.1"/>
    </source>
</evidence>
<keyword evidence="5" id="KW-0210">Decarboxylase</keyword>
<sequence>MVPEDVVVPEDDSVRRFNRLDEVRAVAVLQECCNSPAWASRVARARPFADSAALLEHADRALAEISEADVDDALAGHPRIGERPDNASSAREQSGVTGSDASVIAELRDCNAAYEDRFGHVYLVFANGRPAEELLGILKQRMHNDAETERRVLREELSKINRARLLRMLASEPEAGKGAMT</sequence>
<evidence type="ECO:0000256" key="5">
    <source>
        <dbReference type="ARBA" id="ARBA00022793"/>
    </source>
</evidence>
<dbReference type="GO" id="GO:0006144">
    <property type="term" value="P:purine nucleobase metabolic process"/>
    <property type="evidence" value="ECO:0007669"/>
    <property type="project" value="UniProtKB-KW"/>
</dbReference>
<evidence type="ECO:0000313" key="10">
    <source>
        <dbReference type="Proteomes" id="UP000515663"/>
    </source>
</evidence>
<evidence type="ECO:0000256" key="6">
    <source>
        <dbReference type="ARBA" id="ARBA00023239"/>
    </source>
</evidence>
<dbReference type="Proteomes" id="UP000515663">
    <property type="component" value="Chromosome"/>
</dbReference>
<dbReference type="PANTHER" id="PTHR43466">
    <property type="entry name" value="2-OXO-4-HYDROXY-4-CARBOXY-5-UREIDOIMIDAZOLINE DECARBOXYLASE-RELATED"/>
    <property type="match status" value="1"/>
</dbReference>
<dbReference type="GO" id="GO:0019628">
    <property type="term" value="P:urate catabolic process"/>
    <property type="evidence" value="ECO:0007669"/>
    <property type="project" value="TreeGrafter"/>
</dbReference>
<evidence type="ECO:0000256" key="3">
    <source>
        <dbReference type="ARBA" id="ARBA00012257"/>
    </source>
</evidence>
<name>A0A7D7QS75_9ACTN</name>
<dbReference type="InterPro" id="IPR036778">
    <property type="entry name" value="OHCU_decarboxylase_sf"/>
</dbReference>
<dbReference type="EC" id="4.1.1.97" evidence="3"/>
<feature type="domain" description="Oxo-4-hydroxy-4-carboxy-5-ureidoimidazoline decarboxylase" evidence="8">
    <location>
        <begin position="18"/>
        <end position="165"/>
    </location>
</feature>
<dbReference type="NCBIfam" id="TIGR03180">
    <property type="entry name" value="UraD_2"/>
    <property type="match status" value="1"/>
</dbReference>
<dbReference type="Gene3D" id="1.10.3330.10">
    <property type="entry name" value="Oxo-4-hydroxy-4-carboxy-5-ureidoimidazoline decarboxylase"/>
    <property type="match status" value="1"/>
</dbReference>